<dbReference type="Proteomes" id="UP001253545">
    <property type="component" value="Unassembled WGS sequence"/>
</dbReference>
<dbReference type="InterPro" id="IPR045781">
    <property type="entry name" value="SxtJ"/>
</dbReference>
<dbReference type="Pfam" id="PF19588">
    <property type="entry name" value="SxtJ"/>
    <property type="match status" value="1"/>
</dbReference>
<dbReference type="EMBL" id="JAVRHX010000001">
    <property type="protein sequence ID" value="MDT0594455.1"/>
    <property type="molecule type" value="Genomic_DNA"/>
</dbReference>
<name>A0ABU2ZPX1_9ALTE</name>
<protein>
    <submittedName>
        <fullName evidence="2">SxtJ family membrane protein</fullName>
    </submittedName>
</protein>
<keyword evidence="1" id="KW-0472">Membrane</keyword>
<keyword evidence="3" id="KW-1185">Reference proteome</keyword>
<feature type="transmembrane region" description="Helical" evidence="1">
    <location>
        <begin position="54"/>
        <end position="73"/>
    </location>
</feature>
<evidence type="ECO:0000313" key="2">
    <source>
        <dbReference type="EMBL" id="MDT0594455.1"/>
    </source>
</evidence>
<evidence type="ECO:0000313" key="3">
    <source>
        <dbReference type="Proteomes" id="UP001253545"/>
    </source>
</evidence>
<evidence type="ECO:0000256" key="1">
    <source>
        <dbReference type="SAM" id="Phobius"/>
    </source>
</evidence>
<gene>
    <name evidence="2" type="ORF">RM552_06330</name>
</gene>
<sequence length="150" mass="17794">MTKLQQWFKNEVLLPFAERQDVLALKSFALTMAVAFPAVFMLLLPWLFHGTLQGTVPLWPAMISFILMALYIFKPLFLYYPYVLWMIFASILGWFNTRIILALAYYFLIVPIGLFMQWRKGLQYKNKMPLESAWIPRKQKPNKHNLKEPF</sequence>
<dbReference type="RefSeq" id="WP_311367928.1">
    <property type="nucleotide sequence ID" value="NZ_JAVRHX010000001.1"/>
</dbReference>
<keyword evidence="1" id="KW-0812">Transmembrane</keyword>
<feature type="transmembrane region" description="Helical" evidence="1">
    <location>
        <begin position="78"/>
        <end position="95"/>
    </location>
</feature>
<comment type="caution">
    <text evidence="2">The sequence shown here is derived from an EMBL/GenBank/DDBJ whole genome shotgun (WGS) entry which is preliminary data.</text>
</comment>
<reference evidence="2 3" key="1">
    <citation type="submission" date="2023-09" db="EMBL/GenBank/DDBJ databases">
        <authorList>
            <person name="Rey-Velasco X."/>
        </authorList>
    </citation>
    <scope>NUCLEOTIDE SEQUENCE [LARGE SCALE GENOMIC DNA]</scope>
    <source>
        <strain evidence="2 3">P117</strain>
    </source>
</reference>
<proteinExistence type="predicted"/>
<feature type="transmembrane region" description="Helical" evidence="1">
    <location>
        <begin position="101"/>
        <end position="118"/>
    </location>
</feature>
<organism evidence="2 3">
    <name type="scientific">Glaciecola petra</name>
    <dbReference type="NCBI Taxonomy" id="3075602"/>
    <lineage>
        <taxon>Bacteria</taxon>
        <taxon>Pseudomonadati</taxon>
        <taxon>Pseudomonadota</taxon>
        <taxon>Gammaproteobacteria</taxon>
        <taxon>Alteromonadales</taxon>
        <taxon>Alteromonadaceae</taxon>
        <taxon>Glaciecola</taxon>
    </lineage>
</organism>
<feature type="transmembrane region" description="Helical" evidence="1">
    <location>
        <begin position="28"/>
        <end position="48"/>
    </location>
</feature>
<accession>A0ABU2ZPX1</accession>
<keyword evidence="1" id="KW-1133">Transmembrane helix</keyword>